<sequence>MRNREGAITKNTFYDRTLPVSLSGSAEEKAASDNDANDAGTYQDNRAKDESSRLKAPQKLLHQGGTQGIQSIKMTSTDNRDEGHVKRFFPEFHCGFSLLLGGKRMSVVILRKDQLKDIRLQCVAPLRWPFTPVRSLRAIAFCIA</sequence>
<reference evidence="2 3" key="1">
    <citation type="submission" date="2023-11" db="EMBL/GenBank/DDBJ databases">
        <authorList>
            <person name="Okamura Y."/>
        </authorList>
    </citation>
    <scope>NUCLEOTIDE SEQUENCE [LARGE SCALE GENOMIC DNA]</scope>
</reference>
<evidence type="ECO:0000313" key="3">
    <source>
        <dbReference type="Proteomes" id="UP001497472"/>
    </source>
</evidence>
<proteinExistence type="predicted"/>
<protein>
    <submittedName>
        <fullName evidence="2">Uncharacterized protein</fullName>
    </submittedName>
</protein>
<evidence type="ECO:0000313" key="2">
    <source>
        <dbReference type="EMBL" id="CAK1545899.1"/>
    </source>
</evidence>
<dbReference type="EMBL" id="CAVLEF010000007">
    <property type="protein sequence ID" value="CAK1545899.1"/>
    <property type="molecule type" value="Genomic_DNA"/>
</dbReference>
<name>A0AAV1JAG5_9NEOP</name>
<keyword evidence="3" id="KW-1185">Reference proteome</keyword>
<accession>A0AAV1JAG5</accession>
<organism evidence="2 3">
    <name type="scientific">Leptosia nina</name>
    <dbReference type="NCBI Taxonomy" id="320188"/>
    <lineage>
        <taxon>Eukaryota</taxon>
        <taxon>Metazoa</taxon>
        <taxon>Ecdysozoa</taxon>
        <taxon>Arthropoda</taxon>
        <taxon>Hexapoda</taxon>
        <taxon>Insecta</taxon>
        <taxon>Pterygota</taxon>
        <taxon>Neoptera</taxon>
        <taxon>Endopterygota</taxon>
        <taxon>Lepidoptera</taxon>
        <taxon>Glossata</taxon>
        <taxon>Ditrysia</taxon>
        <taxon>Papilionoidea</taxon>
        <taxon>Pieridae</taxon>
        <taxon>Pierinae</taxon>
        <taxon>Leptosia</taxon>
    </lineage>
</organism>
<dbReference type="AlphaFoldDB" id="A0AAV1JAG5"/>
<feature type="region of interest" description="Disordered" evidence="1">
    <location>
        <begin position="24"/>
        <end position="72"/>
    </location>
</feature>
<evidence type="ECO:0000256" key="1">
    <source>
        <dbReference type="SAM" id="MobiDB-lite"/>
    </source>
</evidence>
<dbReference type="Proteomes" id="UP001497472">
    <property type="component" value="Unassembled WGS sequence"/>
</dbReference>
<gene>
    <name evidence="2" type="ORF">LNINA_LOCUS5512</name>
</gene>
<comment type="caution">
    <text evidence="2">The sequence shown here is derived from an EMBL/GenBank/DDBJ whole genome shotgun (WGS) entry which is preliminary data.</text>
</comment>